<evidence type="ECO:0000313" key="1">
    <source>
        <dbReference type="EMBL" id="UAW96207.1"/>
    </source>
</evidence>
<name>A0AAE8XQA8_9CAUD</name>
<dbReference type="EMBL" id="MZ443782">
    <property type="protein sequence ID" value="UAW96207.1"/>
    <property type="molecule type" value="Genomic_DNA"/>
</dbReference>
<proteinExistence type="predicted"/>
<accession>A0AAE8XQA8</accession>
<keyword evidence="2" id="KW-1185">Reference proteome</keyword>
<evidence type="ECO:0000313" key="2">
    <source>
        <dbReference type="Proteomes" id="UP000827953"/>
    </source>
</evidence>
<organism evidence="1 2">
    <name type="scientific">Erwinia phage pEa_SNUABM_16</name>
    <dbReference type="NCBI Taxonomy" id="2869544"/>
    <lineage>
        <taxon>Viruses</taxon>
        <taxon>Duplodnaviria</taxon>
        <taxon>Heunggongvirae</taxon>
        <taxon>Uroviricota</taxon>
        <taxon>Caudoviricetes</taxon>
        <taxon>Alexandravirus</taxon>
        <taxon>Alexandravirus SNUABM16</taxon>
    </lineage>
</organism>
<dbReference type="Proteomes" id="UP000827953">
    <property type="component" value="Segment"/>
</dbReference>
<sequence>MKALSWEVFQSTFKDVAYGQFRLAWGASLVTIHTLDQTRPNCDYEYLEKLDKLIDALKTFTPIVGTTNQAAFREWLNPLDTSATGSVAYHYDVESTESIIYFELASCDDKIRIYPHHFPAPQLKNMVRCLDNIRVELVNHRATYVRLMKQIESVKISYTEQKQVA</sequence>
<reference evidence="1 2" key="1">
    <citation type="submission" date="2021-06" db="EMBL/GenBank/DDBJ databases">
        <title>Complete genome sequence of Erwinia phage pEa_SNUABM_16.</title>
        <authorList>
            <person name="Kim S.G."/>
            <person name="Park S.C."/>
        </authorList>
    </citation>
    <scope>NUCLEOTIDE SEQUENCE [LARGE SCALE GENOMIC DNA]</scope>
    <source>
        <strain evidence="2">pEa_SNUABM_16</strain>
    </source>
</reference>
<gene>
    <name evidence="1" type="ORF">pEaSNUABM16_00063</name>
</gene>
<protein>
    <submittedName>
        <fullName evidence="1">Uncharacterized protein</fullName>
    </submittedName>
</protein>